<sequence length="257" mass="28363">MKKDINVRLIRHATIVIEIGDVKFLVDPLLAAKDTYDPVANSGTQIRYPRIELPIGQDELTALIKDVDAVLVTHTHRDHWDDLAQQMIDKEKPLFCQPADLEKIQSQGFTNLKAVADELSFKSIKINRTGGQHGTGEIGKKMGVVSGFVLNNGAASVYVAGDTIWCGEVKDALQMYHPDVTVVNAGAPQYTTGDPITMTSADIVKVYKELPSTDIIAVHMDTISHAKVSRKQLREQLTECGYLEKVSIPEDGEVVRR</sequence>
<evidence type="ECO:0000256" key="1">
    <source>
        <dbReference type="ARBA" id="ARBA00022801"/>
    </source>
</evidence>
<dbReference type="Proteomes" id="UP001560573">
    <property type="component" value="Unassembled WGS sequence"/>
</dbReference>
<dbReference type="EMBL" id="JAULBC010000001">
    <property type="protein sequence ID" value="MEX6686659.1"/>
    <property type="molecule type" value="Genomic_DNA"/>
</dbReference>
<evidence type="ECO:0000259" key="2">
    <source>
        <dbReference type="Pfam" id="PF12706"/>
    </source>
</evidence>
<proteinExistence type="predicted"/>
<dbReference type="Pfam" id="PF12706">
    <property type="entry name" value="Lactamase_B_2"/>
    <property type="match status" value="1"/>
</dbReference>
<organism evidence="3 4">
    <name type="scientific">Danxiaibacter flavus</name>
    <dbReference type="NCBI Taxonomy" id="3049108"/>
    <lineage>
        <taxon>Bacteria</taxon>
        <taxon>Pseudomonadati</taxon>
        <taxon>Bacteroidota</taxon>
        <taxon>Chitinophagia</taxon>
        <taxon>Chitinophagales</taxon>
        <taxon>Chitinophagaceae</taxon>
        <taxon>Danxiaibacter</taxon>
    </lineage>
</organism>
<protein>
    <submittedName>
        <fullName evidence="3">MBL fold metallo-hydrolase</fullName>
    </submittedName>
</protein>
<dbReference type="PANTHER" id="PTHR43546">
    <property type="entry name" value="UPF0173 METAL-DEPENDENT HYDROLASE MJ1163-RELATED"/>
    <property type="match status" value="1"/>
</dbReference>
<dbReference type="InterPro" id="IPR050114">
    <property type="entry name" value="UPF0173_UPF0282_UlaG_hydrolase"/>
</dbReference>
<comment type="caution">
    <text evidence="3">The sequence shown here is derived from an EMBL/GenBank/DDBJ whole genome shotgun (WGS) entry which is preliminary data.</text>
</comment>
<accession>A0ABV3ZE27</accession>
<evidence type="ECO:0000313" key="3">
    <source>
        <dbReference type="EMBL" id="MEX6686659.1"/>
    </source>
</evidence>
<keyword evidence="1" id="KW-0378">Hydrolase</keyword>
<reference evidence="3 4" key="1">
    <citation type="submission" date="2023-07" db="EMBL/GenBank/DDBJ databases">
        <authorList>
            <person name="Lian W.-H."/>
        </authorList>
    </citation>
    <scope>NUCLEOTIDE SEQUENCE [LARGE SCALE GENOMIC DNA]</scope>
    <source>
        <strain evidence="3 4">SYSU DXS3180</strain>
    </source>
</reference>
<evidence type="ECO:0000313" key="4">
    <source>
        <dbReference type="Proteomes" id="UP001560573"/>
    </source>
</evidence>
<keyword evidence="4" id="KW-1185">Reference proteome</keyword>
<dbReference type="InterPro" id="IPR036866">
    <property type="entry name" value="RibonucZ/Hydroxyglut_hydro"/>
</dbReference>
<feature type="domain" description="Metallo-beta-lactamase" evidence="2">
    <location>
        <begin position="61"/>
        <end position="220"/>
    </location>
</feature>
<dbReference type="PANTHER" id="PTHR43546:SF9">
    <property type="entry name" value="L-ASCORBATE-6-PHOSPHATE LACTONASE ULAG-RELATED"/>
    <property type="match status" value="1"/>
</dbReference>
<dbReference type="SUPFAM" id="SSF56281">
    <property type="entry name" value="Metallo-hydrolase/oxidoreductase"/>
    <property type="match status" value="1"/>
</dbReference>
<name>A0ABV3ZE27_9BACT</name>
<dbReference type="Gene3D" id="3.60.15.10">
    <property type="entry name" value="Ribonuclease Z/Hydroxyacylglutathione hydrolase-like"/>
    <property type="match status" value="1"/>
</dbReference>
<dbReference type="InterPro" id="IPR001279">
    <property type="entry name" value="Metallo-B-lactamas"/>
</dbReference>
<dbReference type="RefSeq" id="WP_369328055.1">
    <property type="nucleotide sequence ID" value="NZ_JAULBC010000001.1"/>
</dbReference>
<gene>
    <name evidence="3" type="ORF">QTN47_04095</name>
</gene>